<evidence type="ECO:0000256" key="1">
    <source>
        <dbReference type="SAM" id="MobiDB-lite"/>
    </source>
</evidence>
<protein>
    <submittedName>
        <fullName evidence="2">Uncharacterized protein</fullName>
    </submittedName>
</protein>
<proteinExistence type="predicted"/>
<evidence type="ECO:0000313" key="3">
    <source>
        <dbReference type="Proteomes" id="UP001604336"/>
    </source>
</evidence>
<name>A0ABD1TZZ9_9LAMI</name>
<dbReference type="AlphaFoldDB" id="A0ABD1TZZ9"/>
<evidence type="ECO:0000313" key="2">
    <source>
        <dbReference type="EMBL" id="KAL2518058.1"/>
    </source>
</evidence>
<gene>
    <name evidence="2" type="ORF">Adt_14305</name>
</gene>
<comment type="caution">
    <text evidence="2">The sequence shown here is derived from an EMBL/GenBank/DDBJ whole genome shotgun (WGS) entry which is preliminary data.</text>
</comment>
<sequence length="125" mass="13675">MPSDQVFVRIDAGAQHATYPTMVREFFANFNTDIDVPESTHRHKTWVRLPTLSTEEVEPPAALLNASSVENLENKMKATGNRVPSVSTVDDDEGYHDQASPATLPAPTTSLDISIQLAQLLVAQT</sequence>
<reference evidence="3" key="1">
    <citation type="submission" date="2024-07" db="EMBL/GenBank/DDBJ databases">
        <title>Two chromosome-level genome assemblies of Korean endemic species Abeliophyllum distichum and Forsythia ovata (Oleaceae).</title>
        <authorList>
            <person name="Jang H."/>
        </authorList>
    </citation>
    <scope>NUCLEOTIDE SEQUENCE [LARGE SCALE GENOMIC DNA]</scope>
</reference>
<organism evidence="2 3">
    <name type="scientific">Abeliophyllum distichum</name>
    <dbReference type="NCBI Taxonomy" id="126358"/>
    <lineage>
        <taxon>Eukaryota</taxon>
        <taxon>Viridiplantae</taxon>
        <taxon>Streptophyta</taxon>
        <taxon>Embryophyta</taxon>
        <taxon>Tracheophyta</taxon>
        <taxon>Spermatophyta</taxon>
        <taxon>Magnoliopsida</taxon>
        <taxon>eudicotyledons</taxon>
        <taxon>Gunneridae</taxon>
        <taxon>Pentapetalae</taxon>
        <taxon>asterids</taxon>
        <taxon>lamiids</taxon>
        <taxon>Lamiales</taxon>
        <taxon>Oleaceae</taxon>
        <taxon>Forsythieae</taxon>
        <taxon>Abeliophyllum</taxon>
    </lineage>
</organism>
<keyword evidence="3" id="KW-1185">Reference proteome</keyword>
<dbReference type="Proteomes" id="UP001604336">
    <property type="component" value="Unassembled WGS sequence"/>
</dbReference>
<dbReference type="EMBL" id="JBFOLK010000004">
    <property type="protein sequence ID" value="KAL2518058.1"/>
    <property type="molecule type" value="Genomic_DNA"/>
</dbReference>
<feature type="region of interest" description="Disordered" evidence="1">
    <location>
        <begin position="76"/>
        <end position="107"/>
    </location>
</feature>
<accession>A0ABD1TZZ9</accession>